<dbReference type="Gene3D" id="1.10.10.10">
    <property type="entry name" value="Winged helix-like DNA-binding domain superfamily/Winged helix DNA-binding domain"/>
    <property type="match status" value="1"/>
</dbReference>
<dbReference type="Pfam" id="PF07261">
    <property type="entry name" value="DnaB_2"/>
    <property type="match status" value="2"/>
</dbReference>
<dbReference type="InterPro" id="IPR034829">
    <property type="entry name" value="DnaD-like_sf"/>
</dbReference>
<dbReference type="Gene3D" id="1.10.10.630">
    <property type="entry name" value="DnaD domain-like"/>
    <property type="match status" value="2"/>
</dbReference>
<evidence type="ECO:0000256" key="1">
    <source>
        <dbReference type="ARBA" id="ARBA00093462"/>
    </source>
</evidence>
<dbReference type="NCBIfam" id="TIGR01446">
    <property type="entry name" value="DnaD_dom"/>
    <property type="match status" value="2"/>
</dbReference>
<reference evidence="4 5" key="1">
    <citation type="submission" date="2019-04" db="EMBL/GenBank/DDBJ databases">
        <title>Genomic characterization of Staphylococcus petrasii strains.</title>
        <authorList>
            <person name="Vrbovska V."/>
            <person name="Kovarovic V."/>
            <person name="Maslanova I."/>
            <person name="Indrakova A."/>
            <person name="Petras P."/>
            <person name="Sedo O."/>
            <person name="Svec P."/>
            <person name="Fisarova L."/>
            <person name="Sedlacek I."/>
            <person name="Doskar J."/>
            <person name="Pantucek R."/>
        </authorList>
    </citation>
    <scope>NUCLEOTIDE SEQUENCE [LARGE SCALE GENOMIC DNA]</scope>
    <source>
        <strain evidence="4 5">CCM 8529</strain>
    </source>
</reference>
<proteinExistence type="inferred from homology"/>
<accession>A0A4Z1B2N4</accession>
<feature type="region of interest" description="Disordered" evidence="2">
    <location>
        <begin position="135"/>
        <end position="155"/>
    </location>
</feature>
<gene>
    <name evidence="4" type="ORF">E2558_07590</name>
</gene>
<sequence length="377" mass="43846">MKVRAVTMSDRLIDVTGGYGTIYKQVMKEPKLSIEAKAIYCYLSSYAGGKNIAFPSVSLICHELNISKNRFYKHRNELVDKQIISVKRERTENGFSKNIYTINHHFVCRSFEDIQNVDIQNVDIRNVDIQNKDTKNNSIKKNNYKNNREKKNSSSSYDTTTAYDFLLDNFFEMQNTNKQKEVSNLLQDIKDNTLDVVKVATNYCKENNKGLNYFIAVIKNWIADNVDTKEKALAKVTPNNKKHNKTDEVFAAMEKELNTNENERQTIHEADNVFTFYENNGFGRLNSTIVEKIDAWREDFNGNDDIVIEALKEAINNNVYKWAYVNSILVSWYQEGINSVKDIEARKKQRNKLNNNKSFLDRLADDEEENSQYSELF</sequence>
<dbReference type="PANTHER" id="PTHR37293:SF5">
    <property type="entry name" value="DNA REPLICATION PROTEIN"/>
    <property type="match status" value="1"/>
</dbReference>
<evidence type="ECO:0000313" key="4">
    <source>
        <dbReference type="EMBL" id="TGN27703.1"/>
    </source>
</evidence>
<dbReference type="InterPro" id="IPR006343">
    <property type="entry name" value="DnaB/C_C"/>
</dbReference>
<evidence type="ECO:0000256" key="2">
    <source>
        <dbReference type="SAM" id="MobiDB-lite"/>
    </source>
</evidence>
<evidence type="ECO:0000313" key="5">
    <source>
        <dbReference type="Proteomes" id="UP000297459"/>
    </source>
</evidence>
<evidence type="ECO:0000259" key="3">
    <source>
        <dbReference type="Pfam" id="PF07261"/>
    </source>
</evidence>
<comment type="caution">
    <text evidence="4">The sequence shown here is derived from an EMBL/GenBank/DDBJ whole genome shotgun (WGS) entry which is preliminary data.</text>
</comment>
<feature type="domain" description="DnaB/C C-terminal" evidence="3">
    <location>
        <begin position="179"/>
        <end position="234"/>
    </location>
</feature>
<dbReference type="Proteomes" id="UP000297459">
    <property type="component" value="Unassembled WGS sequence"/>
</dbReference>
<feature type="compositionally biased region" description="Low complexity" evidence="2">
    <location>
        <begin position="136"/>
        <end position="145"/>
    </location>
</feature>
<dbReference type="EMBL" id="SRPJ01000002">
    <property type="protein sequence ID" value="TGN27703.1"/>
    <property type="molecule type" value="Genomic_DNA"/>
</dbReference>
<keyword evidence="5" id="KW-1185">Reference proteome</keyword>
<dbReference type="InterPro" id="IPR036388">
    <property type="entry name" value="WH-like_DNA-bd_sf"/>
</dbReference>
<feature type="domain" description="DnaB/C C-terminal" evidence="3">
    <location>
        <begin position="274"/>
        <end position="346"/>
    </location>
</feature>
<dbReference type="SUPFAM" id="SSF158499">
    <property type="entry name" value="DnaD domain-like"/>
    <property type="match status" value="2"/>
</dbReference>
<protein>
    <submittedName>
        <fullName evidence="4">DnaD domain protein</fullName>
    </submittedName>
</protein>
<organism evidence="4 5">
    <name type="scientific">Staphylococcus pragensis</name>
    <dbReference type="NCBI Taxonomy" id="1611836"/>
    <lineage>
        <taxon>Bacteria</taxon>
        <taxon>Bacillati</taxon>
        <taxon>Bacillota</taxon>
        <taxon>Bacilli</taxon>
        <taxon>Bacillales</taxon>
        <taxon>Staphylococcaceae</taxon>
        <taxon>Staphylococcus</taxon>
    </lineage>
</organism>
<dbReference type="AlphaFoldDB" id="A0A4Z1B2N4"/>
<comment type="similarity">
    <text evidence="1">Belongs to the DnaB/DnaD family.</text>
</comment>
<dbReference type="InterPro" id="IPR053162">
    <property type="entry name" value="DnaD"/>
</dbReference>
<dbReference type="Pfam" id="PF13730">
    <property type="entry name" value="HTH_36"/>
    <property type="match status" value="1"/>
</dbReference>
<name>A0A4Z1B2N4_9STAP</name>
<dbReference type="PANTHER" id="PTHR37293">
    <property type="entry name" value="PHAGE REPLICATION PROTEIN-RELATED"/>
    <property type="match status" value="1"/>
</dbReference>